<keyword evidence="2" id="KW-0238">DNA-binding</keyword>
<dbReference type="InterPro" id="IPR002104">
    <property type="entry name" value="Integrase_catalytic"/>
</dbReference>
<dbReference type="Proteomes" id="UP000683507">
    <property type="component" value="Chromosome"/>
</dbReference>
<comment type="similarity">
    <text evidence="1">Belongs to the 'phage' integrase family.</text>
</comment>
<dbReference type="GO" id="GO:0003677">
    <property type="term" value="F:DNA binding"/>
    <property type="evidence" value="ECO:0007669"/>
    <property type="project" value="UniProtKB-KW"/>
</dbReference>
<feature type="domain" description="Tyr recombinase" evidence="4">
    <location>
        <begin position="224"/>
        <end position="408"/>
    </location>
</feature>
<dbReference type="InterPro" id="IPR025269">
    <property type="entry name" value="SAM-like_dom"/>
</dbReference>
<gene>
    <name evidence="5" type="primary">xerC_10</name>
    <name evidence="5" type="ORF">CRYO30217_02962</name>
</gene>
<dbReference type="CDD" id="cd01185">
    <property type="entry name" value="INTN1_C_like"/>
    <property type="match status" value="1"/>
</dbReference>
<dbReference type="GO" id="GO:0006310">
    <property type="term" value="P:DNA recombination"/>
    <property type="evidence" value="ECO:0007669"/>
    <property type="project" value="UniProtKB-KW"/>
</dbReference>
<dbReference type="KEGG" id="ptan:CRYO30217_02962"/>
<evidence type="ECO:0000313" key="5">
    <source>
        <dbReference type="EMBL" id="CAG5085984.1"/>
    </source>
</evidence>
<accession>A0A916NTK3</accession>
<dbReference type="PROSITE" id="PS51898">
    <property type="entry name" value="TYR_RECOMBINASE"/>
    <property type="match status" value="1"/>
</dbReference>
<dbReference type="RefSeq" id="WP_258543157.1">
    <property type="nucleotide sequence ID" value="NZ_OU015584.1"/>
</dbReference>
<reference evidence="5" key="1">
    <citation type="submission" date="2021-04" db="EMBL/GenBank/DDBJ databases">
        <authorList>
            <person name="Rodrigo-Torres L."/>
            <person name="Arahal R. D."/>
            <person name="Lucena T."/>
        </authorList>
    </citation>
    <scope>NUCLEOTIDE SEQUENCE</scope>
    <source>
        <strain evidence="5">AS29M-1</strain>
    </source>
</reference>
<dbReference type="Pfam" id="PF17293">
    <property type="entry name" value="Arm-DNA-bind_5"/>
    <property type="match status" value="1"/>
</dbReference>
<evidence type="ECO:0000259" key="4">
    <source>
        <dbReference type="PROSITE" id="PS51898"/>
    </source>
</evidence>
<evidence type="ECO:0000256" key="1">
    <source>
        <dbReference type="ARBA" id="ARBA00008857"/>
    </source>
</evidence>
<evidence type="ECO:0000256" key="2">
    <source>
        <dbReference type="ARBA" id="ARBA00023125"/>
    </source>
</evidence>
<evidence type="ECO:0000313" key="6">
    <source>
        <dbReference type="Proteomes" id="UP000683507"/>
    </source>
</evidence>
<dbReference type="EMBL" id="OU015584">
    <property type="protein sequence ID" value="CAG5085984.1"/>
    <property type="molecule type" value="Genomic_DNA"/>
</dbReference>
<dbReference type="InterPro" id="IPR035386">
    <property type="entry name" value="Arm-DNA-bind_5"/>
</dbReference>
<dbReference type="InterPro" id="IPR013762">
    <property type="entry name" value="Integrase-like_cat_sf"/>
</dbReference>
<name>A0A916NTK3_9FLAO</name>
<dbReference type="Pfam" id="PF13102">
    <property type="entry name" value="Phage_int_SAM_5"/>
    <property type="match status" value="1"/>
</dbReference>
<dbReference type="Pfam" id="PF00589">
    <property type="entry name" value="Phage_integrase"/>
    <property type="match status" value="1"/>
</dbReference>
<dbReference type="SUPFAM" id="SSF56349">
    <property type="entry name" value="DNA breaking-rejoining enzymes"/>
    <property type="match status" value="1"/>
</dbReference>
<proteinExistence type="inferred from homology"/>
<evidence type="ECO:0000256" key="3">
    <source>
        <dbReference type="ARBA" id="ARBA00023172"/>
    </source>
</evidence>
<dbReference type="InterPro" id="IPR050090">
    <property type="entry name" value="Tyrosine_recombinase_XerCD"/>
</dbReference>
<organism evidence="5 6">
    <name type="scientific">Parvicella tangerina</name>
    <dbReference type="NCBI Taxonomy" id="2829795"/>
    <lineage>
        <taxon>Bacteria</taxon>
        <taxon>Pseudomonadati</taxon>
        <taxon>Bacteroidota</taxon>
        <taxon>Flavobacteriia</taxon>
        <taxon>Flavobacteriales</taxon>
        <taxon>Parvicellaceae</taxon>
        <taxon>Parvicella</taxon>
    </lineage>
</organism>
<dbReference type="PANTHER" id="PTHR30349">
    <property type="entry name" value="PHAGE INTEGRASE-RELATED"/>
    <property type="match status" value="1"/>
</dbReference>
<dbReference type="Gene3D" id="1.10.150.130">
    <property type="match status" value="1"/>
</dbReference>
<dbReference type="AlphaFoldDB" id="A0A916NTK3"/>
<sequence length="424" mass="49560">MNTSQKFYTLFHINKQRVKDGKAPLYMRVYVNGTRTEISTPFKVNVKDWHPKLQRIKSGRKDAMLINAFLDESQSKLNKLFIVSVASGEVINAKELRDRFQGKKETEPEHKTIIDAFEYHNKKMEEKVNIGKITRKTSLRYQSTQNKVVTFIKRQYKVEDMALKDIRLAFITEFDHYLLTVEKLQSNTAHKIIKIVKKIMNQAVALDWINSNPFNQFKCTYKNPERIVLTQMELDALMNKEFDTPRLEEVRDVFIFQCYTGFAYTDMYNFTKNDISIGMDGEYWLSTYRQKTGTKENVPLLPVALQLIEKYQDHPYCVTHDKLLPVNSNQRYNAYLKEIADLCGIKKRITTHIARHTFATTVTLSNGVPIETVSRILGHTRLATTQIYAKVLEKKVSEDMQLLKEKMNQKTIVEKENTKRKTIT</sequence>
<dbReference type="InterPro" id="IPR010998">
    <property type="entry name" value="Integrase_recombinase_N"/>
</dbReference>
<dbReference type="InterPro" id="IPR011010">
    <property type="entry name" value="DNA_brk_join_enz"/>
</dbReference>
<dbReference type="Gene3D" id="1.10.443.10">
    <property type="entry name" value="Intergrase catalytic core"/>
    <property type="match status" value="1"/>
</dbReference>
<protein>
    <submittedName>
        <fullName evidence="5">Tyrosine recombinase XerC</fullName>
    </submittedName>
</protein>
<keyword evidence="6" id="KW-1185">Reference proteome</keyword>
<dbReference type="GO" id="GO:0015074">
    <property type="term" value="P:DNA integration"/>
    <property type="evidence" value="ECO:0007669"/>
    <property type="project" value="InterPro"/>
</dbReference>
<dbReference type="PANTHER" id="PTHR30349:SF64">
    <property type="entry name" value="PROPHAGE INTEGRASE INTD-RELATED"/>
    <property type="match status" value="1"/>
</dbReference>
<keyword evidence="3" id="KW-0233">DNA recombination</keyword>